<dbReference type="GO" id="GO:0090110">
    <property type="term" value="P:COPII-coated vesicle cargo loading"/>
    <property type="evidence" value="ECO:0007669"/>
    <property type="project" value="TreeGrafter"/>
</dbReference>
<keyword evidence="3" id="KW-0677">Repeat</keyword>
<evidence type="ECO:0000313" key="4">
    <source>
        <dbReference type="EMBL" id="PNX63601.1"/>
    </source>
</evidence>
<dbReference type="ExpressionAtlas" id="A0A2K3KBC5">
    <property type="expression patterns" value="baseline"/>
</dbReference>
<reference evidence="4 5" key="1">
    <citation type="journal article" date="2014" name="Am. J. Bot.">
        <title>Genome assembly and annotation for red clover (Trifolium pratense; Fabaceae).</title>
        <authorList>
            <person name="Istvanek J."/>
            <person name="Jaros M."/>
            <person name="Krenek A."/>
            <person name="Repkova J."/>
        </authorList>
    </citation>
    <scope>NUCLEOTIDE SEQUENCE [LARGE SCALE GENOMIC DNA]</scope>
    <source>
        <strain evidence="5">cv. Tatra</strain>
        <tissue evidence="4">Young leaves</tissue>
    </source>
</reference>
<accession>A0A2K3KBC5</accession>
<proteinExistence type="predicted"/>
<organism evidence="4 5">
    <name type="scientific">Trifolium pratense</name>
    <name type="common">Red clover</name>
    <dbReference type="NCBI Taxonomy" id="57577"/>
    <lineage>
        <taxon>Eukaryota</taxon>
        <taxon>Viridiplantae</taxon>
        <taxon>Streptophyta</taxon>
        <taxon>Embryophyta</taxon>
        <taxon>Tracheophyta</taxon>
        <taxon>Spermatophyta</taxon>
        <taxon>Magnoliopsida</taxon>
        <taxon>eudicotyledons</taxon>
        <taxon>Gunneridae</taxon>
        <taxon>Pentapetalae</taxon>
        <taxon>rosids</taxon>
        <taxon>fabids</taxon>
        <taxon>Fabales</taxon>
        <taxon>Fabaceae</taxon>
        <taxon>Papilionoideae</taxon>
        <taxon>50 kb inversion clade</taxon>
        <taxon>NPAAA clade</taxon>
        <taxon>Hologalegina</taxon>
        <taxon>IRL clade</taxon>
        <taxon>Trifolieae</taxon>
        <taxon>Trifolium</taxon>
    </lineage>
</organism>
<dbReference type="PANTHER" id="PTHR13923:SF11">
    <property type="entry name" value="SECRETORY 31, ISOFORM D"/>
    <property type="match status" value="1"/>
</dbReference>
<dbReference type="GO" id="GO:0005198">
    <property type="term" value="F:structural molecule activity"/>
    <property type="evidence" value="ECO:0007669"/>
    <property type="project" value="TreeGrafter"/>
</dbReference>
<name>A0A2K3KBC5_TRIPR</name>
<dbReference type="GO" id="GO:0007029">
    <property type="term" value="P:endoplasmic reticulum organization"/>
    <property type="evidence" value="ECO:0007669"/>
    <property type="project" value="TreeGrafter"/>
</dbReference>
<dbReference type="PANTHER" id="PTHR13923">
    <property type="entry name" value="SEC31-RELATED PROTEIN"/>
    <property type="match status" value="1"/>
</dbReference>
<protein>
    <submittedName>
        <fullName evidence="4">Transport protein SEC31</fullName>
    </submittedName>
</protein>
<evidence type="ECO:0000256" key="1">
    <source>
        <dbReference type="ARBA" id="ARBA00022448"/>
    </source>
</evidence>
<evidence type="ECO:0000313" key="5">
    <source>
        <dbReference type="Proteomes" id="UP000236291"/>
    </source>
</evidence>
<dbReference type="STRING" id="57577.A0A2K3KBC5"/>
<keyword evidence="1" id="KW-0813">Transport</keyword>
<dbReference type="GO" id="GO:0070971">
    <property type="term" value="C:endoplasmic reticulum exit site"/>
    <property type="evidence" value="ECO:0007669"/>
    <property type="project" value="TreeGrafter"/>
</dbReference>
<dbReference type="AlphaFoldDB" id="A0A2K3KBC5"/>
<dbReference type="InterPro" id="IPR040251">
    <property type="entry name" value="SEC31-like"/>
</dbReference>
<gene>
    <name evidence="4" type="ORF">L195_g053585</name>
</gene>
<sequence>MEYLKLLGSEQLSTELVILKYRIALSTEPVEWLLIDPELPLVAEYPSSDDFNRLSWARNGSSSEGFSLGLVAGELFDGNIDIWNPLTLIR</sequence>
<dbReference type="GO" id="GO:0030127">
    <property type="term" value="C:COPII vesicle coat"/>
    <property type="evidence" value="ECO:0007669"/>
    <property type="project" value="TreeGrafter"/>
</dbReference>
<dbReference type="EMBL" id="ASHM01090860">
    <property type="protein sequence ID" value="PNX63601.1"/>
    <property type="molecule type" value="Genomic_DNA"/>
</dbReference>
<evidence type="ECO:0000256" key="3">
    <source>
        <dbReference type="ARBA" id="ARBA00022737"/>
    </source>
</evidence>
<reference evidence="4 5" key="2">
    <citation type="journal article" date="2017" name="Front. Plant Sci.">
        <title>Gene Classification and Mining of Molecular Markers Useful in Red Clover (Trifolium pratense) Breeding.</title>
        <authorList>
            <person name="Istvanek J."/>
            <person name="Dluhosova J."/>
            <person name="Dluhos P."/>
            <person name="Patkova L."/>
            <person name="Nedelnik J."/>
            <person name="Repkova J."/>
        </authorList>
    </citation>
    <scope>NUCLEOTIDE SEQUENCE [LARGE SCALE GENOMIC DNA]</scope>
    <source>
        <strain evidence="5">cv. Tatra</strain>
        <tissue evidence="4">Young leaves</tissue>
    </source>
</reference>
<dbReference type="Proteomes" id="UP000236291">
    <property type="component" value="Unassembled WGS sequence"/>
</dbReference>
<keyword evidence="2" id="KW-0853">WD repeat</keyword>
<comment type="caution">
    <text evidence="4">The sequence shown here is derived from an EMBL/GenBank/DDBJ whole genome shotgun (WGS) entry which is preliminary data.</text>
</comment>
<evidence type="ECO:0000256" key="2">
    <source>
        <dbReference type="ARBA" id="ARBA00022574"/>
    </source>
</evidence>